<comment type="caution">
    <text evidence="2">The sequence shown here is derived from an EMBL/GenBank/DDBJ whole genome shotgun (WGS) entry which is preliminary data.</text>
</comment>
<reference evidence="3 4" key="2">
    <citation type="submission" date="2024-07" db="EMBL/GenBank/DDBJ databases">
        <authorList>
            <person name="Akdeniz Z."/>
        </authorList>
    </citation>
    <scope>NUCLEOTIDE SEQUENCE [LARGE SCALE GENOMIC DNA]</scope>
</reference>
<keyword evidence="4" id="KW-1185">Reference proteome</keyword>
<dbReference type="AlphaFoldDB" id="A0AA86NG62"/>
<accession>A0AA86NG62</accession>
<proteinExistence type="predicted"/>
<name>A0AA86NG62_9EUKA</name>
<dbReference type="Proteomes" id="UP001642409">
    <property type="component" value="Unassembled WGS sequence"/>
</dbReference>
<sequence>MEKSQISKMNASHSSYQEEEFDIDKKILEMERQQQQRLTSSRNFTESILAKSMSVIEPPKQSIGINQLSLFNDDFLNKTTEVQNSALQQKFQNIDQRMKLFKSRQNIKPTAVQKPIIIEKPVEIPVEQVPIVRVVSKKNIQIVELQDDRIQHEIEEVQQEMNLIRSSYSQSSQNPYHQVQDPKSSIQSEIAHNSKDSYIELDNSVDLSVSSEPQVRKIPISSPQTVLSRNTHNLFQLDDILQRLPQQQVNKAPEVNTAKPEPTPLRVNWKDDVVREVSKEPKPTLIQQFDQEPKVEPKTKAQNQIQTKLFEEKEDSIDLKIVNEMANSRAAQKQKPHESIIQQSNHVQPDRRSQEKNVIQAEKPQHTNIIINQSQKETKPAVKITDFLTEDTNKPSDKQSKISELQNRFVKQQSKLSFSNTFSQSFFCYQQPQRDDLIRHSSRVKLESSVQNNNELEISSETENQSKLQLKRSVLIKEITNVLEESHNIKMRKNKNMNNSELSMDDLILNRKLESRIQKKNLKVVKNEEPQHQNEFKTEVRKSRKRIANAVWD</sequence>
<dbReference type="EMBL" id="CAXDID020000271">
    <property type="protein sequence ID" value="CAL6068240.1"/>
    <property type="molecule type" value="Genomic_DNA"/>
</dbReference>
<evidence type="ECO:0000313" key="2">
    <source>
        <dbReference type="EMBL" id="CAI9918510.1"/>
    </source>
</evidence>
<feature type="region of interest" description="Disordered" evidence="1">
    <location>
        <begin position="329"/>
        <end position="358"/>
    </location>
</feature>
<reference evidence="2" key="1">
    <citation type="submission" date="2023-06" db="EMBL/GenBank/DDBJ databases">
        <authorList>
            <person name="Kurt Z."/>
        </authorList>
    </citation>
    <scope>NUCLEOTIDE SEQUENCE</scope>
</reference>
<gene>
    <name evidence="3" type="ORF">HINF_LOCUS53408</name>
    <name evidence="2" type="ORF">HINF_LOCUS6155</name>
</gene>
<evidence type="ECO:0000313" key="3">
    <source>
        <dbReference type="EMBL" id="CAL6068240.1"/>
    </source>
</evidence>
<dbReference type="EMBL" id="CATOUU010000158">
    <property type="protein sequence ID" value="CAI9918510.1"/>
    <property type="molecule type" value="Genomic_DNA"/>
</dbReference>
<protein>
    <submittedName>
        <fullName evidence="3">Hypothetical_protein</fullName>
    </submittedName>
</protein>
<organism evidence="2">
    <name type="scientific">Hexamita inflata</name>
    <dbReference type="NCBI Taxonomy" id="28002"/>
    <lineage>
        <taxon>Eukaryota</taxon>
        <taxon>Metamonada</taxon>
        <taxon>Diplomonadida</taxon>
        <taxon>Hexamitidae</taxon>
        <taxon>Hexamitinae</taxon>
        <taxon>Hexamita</taxon>
    </lineage>
</organism>
<evidence type="ECO:0000256" key="1">
    <source>
        <dbReference type="SAM" id="MobiDB-lite"/>
    </source>
</evidence>
<evidence type="ECO:0000313" key="4">
    <source>
        <dbReference type="Proteomes" id="UP001642409"/>
    </source>
</evidence>